<keyword evidence="1" id="KW-1133">Transmembrane helix</keyword>
<accession>A0ABR3ALC0</accession>
<dbReference type="EMBL" id="JBCLYO010000028">
    <property type="protein sequence ID" value="KAL0077343.1"/>
    <property type="molecule type" value="Genomic_DNA"/>
</dbReference>
<evidence type="ECO:0000256" key="1">
    <source>
        <dbReference type="SAM" id="Phobius"/>
    </source>
</evidence>
<dbReference type="Proteomes" id="UP001448207">
    <property type="component" value="Unassembled WGS sequence"/>
</dbReference>
<name>A0ABR3ALC0_PHYBL</name>
<comment type="caution">
    <text evidence="2">The sequence shown here is derived from an EMBL/GenBank/DDBJ whole genome shotgun (WGS) entry which is preliminary data.</text>
</comment>
<sequence length="60" mass="7031">MLYFLLIIKASMAFILSLYSPLITIAGCTRLVFIRFYIFVLHLTQCLFVCFFYYASVLFA</sequence>
<keyword evidence="1" id="KW-0812">Transmembrane</keyword>
<organism evidence="2 3">
    <name type="scientific">Phycomyces blakesleeanus</name>
    <dbReference type="NCBI Taxonomy" id="4837"/>
    <lineage>
        <taxon>Eukaryota</taxon>
        <taxon>Fungi</taxon>
        <taxon>Fungi incertae sedis</taxon>
        <taxon>Mucoromycota</taxon>
        <taxon>Mucoromycotina</taxon>
        <taxon>Mucoromycetes</taxon>
        <taxon>Mucorales</taxon>
        <taxon>Phycomycetaceae</taxon>
        <taxon>Phycomyces</taxon>
    </lineage>
</organism>
<keyword evidence="3" id="KW-1185">Reference proteome</keyword>
<proteinExistence type="predicted"/>
<reference evidence="2 3" key="1">
    <citation type="submission" date="2024-04" db="EMBL/GenBank/DDBJ databases">
        <title>Symmetric and asymmetric DNA N6-adenine methylation regulates different biological responses in Mucorales.</title>
        <authorList>
            <consortium name="Lawrence Berkeley National Laboratory"/>
            <person name="Lax C."/>
            <person name="Mondo S.J."/>
            <person name="Osorio-Concepcion M."/>
            <person name="Muszewska A."/>
            <person name="Corrochano-Luque M."/>
            <person name="Gutierrez G."/>
            <person name="Riley R."/>
            <person name="Lipzen A."/>
            <person name="Guo J."/>
            <person name="Hundley H."/>
            <person name="Amirebrahimi M."/>
            <person name="Ng V."/>
            <person name="Lorenzo-Gutierrez D."/>
            <person name="Binder U."/>
            <person name="Yang J."/>
            <person name="Song Y."/>
            <person name="Canovas D."/>
            <person name="Navarro E."/>
            <person name="Freitag M."/>
            <person name="Gabaldon T."/>
            <person name="Grigoriev I.V."/>
            <person name="Corrochano L.M."/>
            <person name="Nicolas F.E."/>
            <person name="Garre V."/>
        </authorList>
    </citation>
    <scope>NUCLEOTIDE SEQUENCE [LARGE SCALE GENOMIC DNA]</scope>
    <source>
        <strain evidence="2 3">L51</strain>
    </source>
</reference>
<evidence type="ECO:0000313" key="2">
    <source>
        <dbReference type="EMBL" id="KAL0077343.1"/>
    </source>
</evidence>
<feature type="transmembrane region" description="Helical" evidence="1">
    <location>
        <begin position="36"/>
        <end position="55"/>
    </location>
</feature>
<gene>
    <name evidence="2" type="ORF">J3Q64DRAFT_1301176</name>
</gene>
<evidence type="ECO:0000313" key="3">
    <source>
        <dbReference type="Proteomes" id="UP001448207"/>
    </source>
</evidence>
<keyword evidence="1" id="KW-0472">Membrane</keyword>
<feature type="transmembrane region" description="Helical" evidence="1">
    <location>
        <begin position="6"/>
        <end position="29"/>
    </location>
</feature>
<protein>
    <submittedName>
        <fullName evidence="2">Uncharacterized protein</fullName>
    </submittedName>
</protein>